<comment type="caution">
    <text evidence="2">The sequence shown here is derived from an EMBL/GenBank/DDBJ whole genome shotgun (WGS) entry which is preliminary data.</text>
</comment>
<name>A0A7U8C4P3_NEPCE</name>
<protein>
    <recommendedName>
        <fullName evidence="4">Motility protein</fullName>
    </recommendedName>
</protein>
<organism evidence="2 3">
    <name type="scientific">Neptuniibacter caesariensis</name>
    <dbReference type="NCBI Taxonomy" id="207954"/>
    <lineage>
        <taxon>Bacteria</taxon>
        <taxon>Pseudomonadati</taxon>
        <taxon>Pseudomonadota</taxon>
        <taxon>Gammaproteobacteria</taxon>
        <taxon>Oceanospirillales</taxon>
        <taxon>Oceanospirillaceae</taxon>
        <taxon>Neptuniibacter</taxon>
    </lineage>
</organism>
<dbReference type="OrthoDB" id="6120959at2"/>
<reference evidence="2 3" key="1">
    <citation type="submission" date="2006-02" db="EMBL/GenBank/DDBJ databases">
        <authorList>
            <person name="Pinhassi J."/>
            <person name="Pedros-Alio C."/>
            <person name="Ferriera S."/>
            <person name="Johnson J."/>
            <person name="Kravitz S."/>
            <person name="Halpern A."/>
            <person name="Remington K."/>
            <person name="Beeson K."/>
            <person name="Tran B."/>
            <person name="Rogers Y.-H."/>
            <person name="Friedman R."/>
            <person name="Venter J.C."/>
        </authorList>
    </citation>
    <scope>NUCLEOTIDE SEQUENCE [LARGE SCALE GENOMIC DNA]</scope>
    <source>
        <strain evidence="2 3">MED92</strain>
    </source>
</reference>
<dbReference type="RefSeq" id="WP_007022497.1">
    <property type="nucleotide sequence ID" value="NZ_CH724127.1"/>
</dbReference>
<accession>A0A7U8C4P3</accession>
<feature type="compositionally biased region" description="Low complexity" evidence="1">
    <location>
        <begin position="7"/>
        <end position="21"/>
    </location>
</feature>
<proteinExistence type="predicted"/>
<dbReference type="AlphaFoldDB" id="A0A7U8C4P3"/>
<sequence>MEVNEVTAASTAASAQQTQTTHAVKSAEMAKDQIEQTGEQVMQLLEVTAPGKLRVDPLSPLGTQIDVKA</sequence>
<dbReference type="Proteomes" id="UP000002171">
    <property type="component" value="Unassembled WGS sequence"/>
</dbReference>
<dbReference type="EMBL" id="AAOW01000020">
    <property type="protein sequence ID" value="EAR60279.1"/>
    <property type="molecule type" value="Genomic_DNA"/>
</dbReference>
<evidence type="ECO:0008006" key="4">
    <source>
        <dbReference type="Google" id="ProtNLM"/>
    </source>
</evidence>
<keyword evidence="3" id="KW-1185">Reference proteome</keyword>
<evidence type="ECO:0000313" key="3">
    <source>
        <dbReference type="Proteomes" id="UP000002171"/>
    </source>
</evidence>
<gene>
    <name evidence="2" type="ORF">MED92_02399</name>
</gene>
<feature type="region of interest" description="Disordered" evidence="1">
    <location>
        <begin position="1"/>
        <end position="30"/>
    </location>
</feature>
<evidence type="ECO:0000256" key="1">
    <source>
        <dbReference type="SAM" id="MobiDB-lite"/>
    </source>
</evidence>
<evidence type="ECO:0000313" key="2">
    <source>
        <dbReference type="EMBL" id="EAR60279.1"/>
    </source>
</evidence>